<proteinExistence type="predicted"/>
<accession>A0A7R9KIJ9</accession>
<evidence type="ECO:0008006" key="3">
    <source>
        <dbReference type="Google" id="ProtNLM"/>
    </source>
</evidence>
<dbReference type="Gene3D" id="3.90.550.20">
    <property type="match status" value="1"/>
</dbReference>
<dbReference type="EMBL" id="OC855780">
    <property type="protein sequence ID" value="CAD7622629.1"/>
    <property type="molecule type" value="Genomic_DNA"/>
</dbReference>
<keyword evidence="2" id="KW-1185">Reference proteome</keyword>
<dbReference type="InterPro" id="IPR029044">
    <property type="entry name" value="Nucleotide-diphossugar_trans"/>
</dbReference>
<dbReference type="EMBL" id="CAJPIZ010001205">
    <property type="protein sequence ID" value="CAG2103059.1"/>
    <property type="molecule type" value="Genomic_DNA"/>
</dbReference>
<sequence>MSGIGLTAEQIEAIYNGLSGKMPVRRVGESIDIANAILFLASDEASFVTGVNFSTLVTQDPPDQYNISGFPFDIVPNIIHYVLFNVSEIEFAHFIGILSVLRNQRPDRIYIHSDNHELRGDHWRRVLAIARLTGTELTVRTIDRPTEVFGRNLSAEYGLWHAADITRIQVLREFGGVYLDRDVYVIKNFSEFYKYEMTIDFQSDNTLGSQVLIATKNARFLPQYYATYREYNPANWYYDAGIRPVYEVINKQPHIIHRMDGQFGCRPSICAYLYTEDNTDWKYSDYYSTHLLIRGEEISQMSINWCLGRKTPAVYRFNETIVESLNNTFGSMARDVLDFELQILNNV</sequence>
<dbReference type="InterPro" id="IPR007577">
    <property type="entry name" value="GlycoTrfase_DXD_sugar-bd_CS"/>
</dbReference>
<dbReference type="PANTHER" id="PTHR46830:SF1">
    <property type="entry name" value="ALPHA-1,4-N-ACETYLGLUCOSAMINYLTRANSFERASE"/>
    <property type="match status" value="1"/>
</dbReference>
<reference evidence="1" key="1">
    <citation type="submission" date="2020-11" db="EMBL/GenBank/DDBJ databases">
        <authorList>
            <person name="Tran Van P."/>
        </authorList>
    </citation>
    <scope>NUCLEOTIDE SEQUENCE</scope>
</reference>
<dbReference type="PANTHER" id="PTHR46830">
    <property type="entry name" value="TRANSFERASE, PUTATIVE-RELATED"/>
    <property type="match status" value="1"/>
</dbReference>
<organism evidence="1">
    <name type="scientific">Medioppia subpectinata</name>
    <dbReference type="NCBI Taxonomy" id="1979941"/>
    <lineage>
        <taxon>Eukaryota</taxon>
        <taxon>Metazoa</taxon>
        <taxon>Ecdysozoa</taxon>
        <taxon>Arthropoda</taxon>
        <taxon>Chelicerata</taxon>
        <taxon>Arachnida</taxon>
        <taxon>Acari</taxon>
        <taxon>Acariformes</taxon>
        <taxon>Sarcoptiformes</taxon>
        <taxon>Oribatida</taxon>
        <taxon>Brachypylina</taxon>
        <taxon>Oppioidea</taxon>
        <taxon>Oppiidae</taxon>
        <taxon>Medioppia</taxon>
    </lineage>
</organism>
<dbReference type="Gene3D" id="3.40.50.720">
    <property type="entry name" value="NAD(P)-binding Rossmann-like Domain"/>
    <property type="match status" value="1"/>
</dbReference>
<dbReference type="OrthoDB" id="6513876at2759"/>
<dbReference type="InterPro" id="IPR002347">
    <property type="entry name" value="SDR_fam"/>
</dbReference>
<dbReference type="InterPro" id="IPR036291">
    <property type="entry name" value="NAD(P)-bd_dom_sf"/>
</dbReference>
<protein>
    <recommendedName>
        <fullName evidence="3">Glycosyltransferase</fullName>
    </recommendedName>
</protein>
<dbReference type="Pfam" id="PF13561">
    <property type="entry name" value="adh_short_C2"/>
    <property type="match status" value="1"/>
</dbReference>
<dbReference type="AlphaFoldDB" id="A0A7R9KIJ9"/>
<dbReference type="SUPFAM" id="SSF51735">
    <property type="entry name" value="NAD(P)-binding Rossmann-fold domains"/>
    <property type="match status" value="1"/>
</dbReference>
<evidence type="ECO:0000313" key="2">
    <source>
        <dbReference type="Proteomes" id="UP000759131"/>
    </source>
</evidence>
<dbReference type="SUPFAM" id="SSF53448">
    <property type="entry name" value="Nucleotide-diphospho-sugar transferases"/>
    <property type="match status" value="1"/>
</dbReference>
<gene>
    <name evidence="1" type="ORF">OSB1V03_LOCUS3092</name>
</gene>
<dbReference type="Pfam" id="PF04488">
    <property type="entry name" value="Gly_transf_sug"/>
    <property type="match status" value="1"/>
</dbReference>
<dbReference type="Proteomes" id="UP000759131">
    <property type="component" value="Unassembled WGS sequence"/>
</dbReference>
<name>A0A7R9KIJ9_9ACAR</name>
<evidence type="ECO:0000313" key="1">
    <source>
        <dbReference type="EMBL" id="CAD7622629.1"/>
    </source>
</evidence>